<keyword evidence="6" id="KW-0597">Phosphoprotein</keyword>
<keyword evidence="11" id="KW-1185">Reference proteome</keyword>
<reference evidence="10 11" key="1">
    <citation type="journal article" date="2018" name="MBio">
        <title>Comparative Genomics Reveals the Core Gene Toolbox for the Fungus-Insect Symbiosis.</title>
        <authorList>
            <person name="Wang Y."/>
            <person name="Stata M."/>
            <person name="Wang W."/>
            <person name="Stajich J.E."/>
            <person name="White M.M."/>
            <person name="Moncalvo J.M."/>
        </authorList>
    </citation>
    <scope>NUCLEOTIDE SEQUENCE [LARGE SCALE GENOMIC DNA]</scope>
    <source>
        <strain evidence="10 11">AUS-77-4</strain>
    </source>
</reference>
<comment type="subcellular location">
    <subcellularLocation>
        <location evidence="1">Nucleus</location>
    </subcellularLocation>
</comment>
<keyword evidence="8" id="KW-0539">Nucleus</keyword>
<evidence type="ECO:0000256" key="1">
    <source>
        <dbReference type="ARBA" id="ARBA00004123"/>
    </source>
</evidence>
<feature type="region of interest" description="Disordered" evidence="9">
    <location>
        <begin position="149"/>
        <end position="212"/>
    </location>
</feature>
<dbReference type="InterPro" id="IPR038664">
    <property type="entry name" value="Gar1/Naf1_Cbf5-bd_sf"/>
</dbReference>
<dbReference type="OrthoDB" id="21550at2759"/>
<keyword evidence="7" id="KW-0694">RNA-binding</keyword>
<evidence type="ECO:0000256" key="2">
    <source>
        <dbReference type="ARBA" id="ARBA00009801"/>
    </source>
</evidence>
<feature type="compositionally biased region" description="Low complexity" evidence="9">
    <location>
        <begin position="421"/>
        <end position="455"/>
    </location>
</feature>
<feature type="compositionally biased region" description="Basic and acidic residues" evidence="9">
    <location>
        <begin position="149"/>
        <end position="160"/>
    </location>
</feature>
<feature type="region of interest" description="Disordered" evidence="9">
    <location>
        <begin position="396"/>
        <end position="455"/>
    </location>
</feature>
<evidence type="ECO:0000256" key="5">
    <source>
        <dbReference type="ARBA" id="ARBA00022552"/>
    </source>
</evidence>
<evidence type="ECO:0000256" key="7">
    <source>
        <dbReference type="ARBA" id="ARBA00022884"/>
    </source>
</evidence>
<dbReference type="GO" id="GO:0003723">
    <property type="term" value="F:RNA binding"/>
    <property type="evidence" value="ECO:0007669"/>
    <property type="project" value="UniProtKB-KW"/>
</dbReference>
<sequence length="491" mass="55110">MNSQTQINQDIMNTESEINTRETEETIPTEIESTSLSYNQNQISNIQASINNSENVGIYRETHSLQNFSTKGNLNSNNEEVLSVVNALYPAPTKLNIELPTPQLKNTFQFSGVENHDIMDGIQTENNIISSINESIQGVQNNLTIDKQTKSKEKISDDSKYQSSSDFEVSDVDDSSDSSSSDDENRSGNVNKSKKRGGDMINKGNSSKTAYYSDEDMDVDDNFIPTTKNEIIDPKVVELEYDTVPQNTQAFSVGTVHSVVDKTIVVQGNISGERRVLDYGSVLIFDDYTVLGPVFETFGPVKKPLYSILFKSADKIDRERIFVGRNVLCVEPSSQFVATENLFLLKGSDASNLNDEEIAEDEVEFSDDQEESNFRNWLKTHKKFINSRIQSDIQGTFVNSESKQKEPQKISARSQYIQSKNNRPGRGGNNQTRTGNNPKNYSKNINNNNSYNSNQIQDQNALNNQGENEFAVNRKPPISYADINYDPDLGF</sequence>
<keyword evidence="5" id="KW-0698">rRNA processing</keyword>
<evidence type="ECO:0000256" key="9">
    <source>
        <dbReference type="SAM" id="MobiDB-lite"/>
    </source>
</evidence>
<dbReference type="InterPro" id="IPR009000">
    <property type="entry name" value="Transl_B-barrel_sf"/>
</dbReference>
<dbReference type="AlphaFoldDB" id="A0A2T9Y5N4"/>
<name>A0A2T9Y5N4_9FUNG</name>
<dbReference type="GO" id="GO:0006364">
    <property type="term" value="P:rRNA processing"/>
    <property type="evidence" value="ECO:0007669"/>
    <property type="project" value="UniProtKB-KW"/>
</dbReference>
<dbReference type="GO" id="GO:0005634">
    <property type="term" value="C:nucleus"/>
    <property type="evidence" value="ECO:0007669"/>
    <property type="project" value="UniProtKB-SubCell"/>
</dbReference>
<feature type="compositionally biased region" description="Acidic residues" evidence="9">
    <location>
        <begin position="168"/>
        <end position="182"/>
    </location>
</feature>
<dbReference type="GO" id="GO:0005732">
    <property type="term" value="C:sno(s)RNA-containing ribonucleoprotein complex"/>
    <property type="evidence" value="ECO:0007669"/>
    <property type="project" value="InterPro"/>
</dbReference>
<accession>A0A2T9Y5N4</accession>
<evidence type="ECO:0000313" key="11">
    <source>
        <dbReference type="Proteomes" id="UP000245699"/>
    </source>
</evidence>
<organism evidence="10 11">
    <name type="scientific">Furculomyces boomerangus</name>
    <dbReference type="NCBI Taxonomy" id="61424"/>
    <lineage>
        <taxon>Eukaryota</taxon>
        <taxon>Fungi</taxon>
        <taxon>Fungi incertae sedis</taxon>
        <taxon>Zoopagomycota</taxon>
        <taxon>Kickxellomycotina</taxon>
        <taxon>Harpellomycetes</taxon>
        <taxon>Harpellales</taxon>
        <taxon>Harpellaceae</taxon>
        <taxon>Furculomyces</taxon>
    </lineage>
</organism>
<feature type="compositionally biased region" description="Polar residues" evidence="9">
    <location>
        <begin position="411"/>
        <end position="420"/>
    </location>
</feature>
<dbReference type="STRING" id="61424.A0A2T9Y5N4"/>
<evidence type="ECO:0000256" key="6">
    <source>
        <dbReference type="ARBA" id="ARBA00022553"/>
    </source>
</evidence>
<proteinExistence type="inferred from homology"/>
<evidence type="ECO:0000256" key="3">
    <source>
        <dbReference type="ARBA" id="ARBA00021438"/>
    </source>
</evidence>
<dbReference type="Pfam" id="PF04410">
    <property type="entry name" value="Gar1"/>
    <property type="match status" value="1"/>
</dbReference>
<dbReference type="EMBL" id="MBFT01000719">
    <property type="protein sequence ID" value="PVU87617.1"/>
    <property type="molecule type" value="Genomic_DNA"/>
</dbReference>
<dbReference type="PANTHER" id="PTHR31633:SF1">
    <property type="entry name" value="H_ACA RIBONUCLEOPROTEIN COMPLEX NON-CORE SUBUNIT NAF1"/>
    <property type="match status" value="1"/>
</dbReference>
<evidence type="ECO:0000313" key="10">
    <source>
        <dbReference type="EMBL" id="PVU87617.1"/>
    </source>
</evidence>
<comment type="caution">
    <text evidence="10">The sequence shown here is derived from an EMBL/GenBank/DDBJ whole genome shotgun (WGS) entry which is preliminary data.</text>
</comment>
<evidence type="ECO:0000256" key="8">
    <source>
        <dbReference type="ARBA" id="ARBA00023242"/>
    </source>
</evidence>
<dbReference type="InterPro" id="IPR007504">
    <property type="entry name" value="H/ACA_rnp_Gar1/Naf1"/>
</dbReference>
<dbReference type="InterPro" id="IPR040309">
    <property type="entry name" value="Naf1"/>
</dbReference>
<dbReference type="GO" id="GO:0000493">
    <property type="term" value="P:box H/ACA snoRNP assembly"/>
    <property type="evidence" value="ECO:0007669"/>
    <property type="project" value="InterPro"/>
</dbReference>
<dbReference type="PANTHER" id="PTHR31633">
    <property type="entry name" value="H/ACA RIBONUCLEOPROTEIN COMPLEX NON-CORE SUBUNIT NAF1"/>
    <property type="match status" value="1"/>
</dbReference>
<dbReference type="GO" id="GO:0001522">
    <property type="term" value="P:pseudouridine synthesis"/>
    <property type="evidence" value="ECO:0007669"/>
    <property type="project" value="InterPro"/>
</dbReference>
<dbReference type="Proteomes" id="UP000245699">
    <property type="component" value="Unassembled WGS sequence"/>
</dbReference>
<dbReference type="SUPFAM" id="SSF50447">
    <property type="entry name" value="Translation proteins"/>
    <property type="match status" value="1"/>
</dbReference>
<keyword evidence="4" id="KW-0690">Ribosome biogenesis</keyword>
<gene>
    <name evidence="10" type="ORF">BB559_005963</name>
</gene>
<protein>
    <recommendedName>
        <fullName evidence="3">H/ACA ribonucleoprotein complex non-core subunit NAF1</fullName>
    </recommendedName>
</protein>
<dbReference type="Gene3D" id="2.40.10.230">
    <property type="entry name" value="Probable tRNA pseudouridine synthase domain"/>
    <property type="match status" value="1"/>
</dbReference>
<comment type="similarity">
    <text evidence="2">Belongs to the NAF1 family.</text>
</comment>
<evidence type="ECO:0000256" key="4">
    <source>
        <dbReference type="ARBA" id="ARBA00022517"/>
    </source>
</evidence>